<sequence>MRGLKELDNVIREKTAKQEFSGVVLIMQRDKEIFSGCYGHADKSWRVPNTIETRFRIASISKMFTAVAILQLIEEGKIDFDTKVTEYLELSNTKIPKEVDVESLLTHTSGIGDYYDESLGDEEWERIWSRIPIYKIRTNSDYISLFIDKDPINEVGKKYHYNGAGYILLGLIIEKASGLSYFDYVRKNVFNKIGMKDSDFLSLDKVYERVAEGYEAIRNSDGEIIEWNKNIYTTTPDAAADGGATSTAHDLIKFIKALRNNNLLGERLSKEMFIPKVIDEEANGARGYTWMYGYGNSFVLNKENNIVRCGHTGEEYGVSARLYYYPELETDIIILANQGMCAGVLGWDIHNMLLQ</sequence>
<dbReference type="RefSeq" id="WP_202767534.1">
    <property type="nucleotide sequence ID" value="NZ_JAESWA010000022.1"/>
</dbReference>
<reference evidence="4" key="1">
    <citation type="submission" date="2021-01" db="EMBL/GenBank/DDBJ databases">
        <title>Genome public.</title>
        <authorList>
            <person name="Liu C."/>
            <person name="Sun Q."/>
        </authorList>
    </citation>
    <scope>NUCLEOTIDE SEQUENCE</scope>
    <source>
        <strain evidence="4">YIM B02565</strain>
    </source>
</reference>
<feature type="domain" description="Beta-lactamase-related" evidence="3">
    <location>
        <begin position="7"/>
        <end position="338"/>
    </location>
</feature>
<organism evidence="4 5">
    <name type="scientific">Clostridium paridis</name>
    <dbReference type="NCBI Taxonomy" id="2803863"/>
    <lineage>
        <taxon>Bacteria</taxon>
        <taxon>Bacillati</taxon>
        <taxon>Bacillota</taxon>
        <taxon>Clostridia</taxon>
        <taxon>Eubacteriales</taxon>
        <taxon>Clostridiaceae</taxon>
        <taxon>Clostridium</taxon>
    </lineage>
</organism>
<keyword evidence="4" id="KW-0378">Hydrolase</keyword>
<dbReference type="PANTHER" id="PTHR46825">
    <property type="entry name" value="D-ALANYL-D-ALANINE-CARBOXYPEPTIDASE/ENDOPEPTIDASE AMPH"/>
    <property type="match status" value="1"/>
</dbReference>
<dbReference type="GO" id="GO:0016787">
    <property type="term" value="F:hydrolase activity"/>
    <property type="evidence" value="ECO:0007669"/>
    <property type="project" value="UniProtKB-KW"/>
</dbReference>
<proteinExistence type="predicted"/>
<gene>
    <name evidence="4" type="ORF">JK634_10135</name>
</gene>
<accession>A0A937FF20</accession>
<evidence type="ECO:0000256" key="1">
    <source>
        <dbReference type="ARBA" id="ARBA00004370"/>
    </source>
</evidence>
<dbReference type="Proteomes" id="UP000623681">
    <property type="component" value="Unassembled WGS sequence"/>
</dbReference>
<dbReference type="Gene3D" id="3.40.710.10">
    <property type="entry name" value="DD-peptidase/beta-lactamase superfamily"/>
    <property type="match status" value="1"/>
</dbReference>
<dbReference type="InterPro" id="IPR050491">
    <property type="entry name" value="AmpC-like"/>
</dbReference>
<evidence type="ECO:0000259" key="3">
    <source>
        <dbReference type="Pfam" id="PF00144"/>
    </source>
</evidence>
<dbReference type="GO" id="GO:0016020">
    <property type="term" value="C:membrane"/>
    <property type="evidence" value="ECO:0007669"/>
    <property type="project" value="UniProtKB-SubCell"/>
</dbReference>
<comment type="caution">
    <text evidence="4">The sequence shown here is derived from an EMBL/GenBank/DDBJ whole genome shotgun (WGS) entry which is preliminary data.</text>
</comment>
<dbReference type="EMBL" id="JAESWA010000022">
    <property type="protein sequence ID" value="MBL4932164.1"/>
    <property type="molecule type" value="Genomic_DNA"/>
</dbReference>
<keyword evidence="2" id="KW-0472">Membrane</keyword>
<dbReference type="InterPro" id="IPR012338">
    <property type="entry name" value="Beta-lactam/transpept-like"/>
</dbReference>
<protein>
    <submittedName>
        <fullName evidence="4">Serine hydrolase</fullName>
    </submittedName>
</protein>
<dbReference type="PANTHER" id="PTHR46825:SF11">
    <property type="entry name" value="PENICILLIN-BINDING PROTEIN 4"/>
    <property type="match status" value="1"/>
</dbReference>
<evidence type="ECO:0000313" key="4">
    <source>
        <dbReference type="EMBL" id="MBL4932164.1"/>
    </source>
</evidence>
<name>A0A937FF20_9CLOT</name>
<dbReference type="Pfam" id="PF00144">
    <property type="entry name" value="Beta-lactamase"/>
    <property type="match status" value="1"/>
</dbReference>
<comment type="subcellular location">
    <subcellularLocation>
        <location evidence="1">Membrane</location>
    </subcellularLocation>
</comment>
<dbReference type="InterPro" id="IPR001466">
    <property type="entry name" value="Beta-lactam-related"/>
</dbReference>
<dbReference type="AlphaFoldDB" id="A0A937FF20"/>
<keyword evidence="5" id="KW-1185">Reference proteome</keyword>
<evidence type="ECO:0000313" key="5">
    <source>
        <dbReference type="Proteomes" id="UP000623681"/>
    </source>
</evidence>
<dbReference type="SUPFAM" id="SSF56601">
    <property type="entry name" value="beta-lactamase/transpeptidase-like"/>
    <property type="match status" value="1"/>
</dbReference>
<evidence type="ECO:0000256" key="2">
    <source>
        <dbReference type="ARBA" id="ARBA00023136"/>
    </source>
</evidence>